<feature type="compositionally biased region" description="Low complexity" evidence="1">
    <location>
        <begin position="510"/>
        <end position="536"/>
    </location>
</feature>
<feature type="compositionally biased region" description="Polar residues" evidence="1">
    <location>
        <begin position="200"/>
        <end position="225"/>
    </location>
</feature>
<feature type="region of interest" description="Disordered" evidence="1">
    <location>
        <begin position="350"/>
        <end position="401"/>
    </location>
</feature>
<feature type="compositionally biased region" description="Polar residues" evidence="1">
    <location>
        <begin position="466"/>
        <end position="484"/>
    </location>
</feature>
<reference evidence="3" key="1">
    <citation type="submission" date="2019-11" db="EMBL/GenBank/DDBJ databases">
        <title>Leishmania tarentolae CDS.</title>
        <authorList>
            <person name="Goto Y."/>
            <person name="Yamagishi J."/>
        </authorList>
    </citation>
    <scope>NUCLEOTIDE SEQUENCE [LARGE SCALE GENOMIC DNA]</scope>
    <source>
        <strain evidence="3">Parrot Tar II</strain>
    </source>
</reference>
<proteinExistence type="predicted"/>
<comment type="caution">
    <text evidence="3">The sequence shown here is derived from an EMBL/GenBank/DDBJ whole genome shotgun (WGS) entry which is preliminary data.</text>
</comment>
<feature type="region of interest" description="Disordered" evidence="1">
    <location>
        <begin position="621"/>
        <end position="644"/>
    </location>
</feature>
<feature type="compositionally biased region" description="Low complexity" evidence="1">
    <location>
        <begin position="226"/>
        <end position="237"/>
    </location>
</feature>
<accession>A0A640KIZ7</accession>
<feature type="domain" description="Flagellar attachment zone protein 1 conserved" evidence="2">
    <location>
        <begin position="252"/>
        <end position="339"/>
    </location>
</feature>
<feature type="compositionally biased region" description="Low complexity" evidence="1">
    <location>
        <begin position="583"/>
        <end position="592"/>
    </location>
</feature>
<feature type="region of interest" description="Disordered" evidence="1">
    <location>
        <begin position="1"/>
        <end position="23"/>
    </location>
</feature>
<protein>
    <recommendedName>
        <fullName evidence="2">Flagellar attachment zone protein 1 conserved domain-containing protein</fullName>
    </recommendedName>
</protein>
<keyword evidence="4" id="KW-1185">Reference proteome</keyword>
<evidence type="ECO:0000256" key="1">
    <source>
        <dbReference type="SAM" id="MobiDB-lite"/>
    </source>
</evidence>
<dbReference type="VEuPathDB" id="TriTrypDB:LtaPh_2511200"/>
<gene>
    <name evidence="3" type="ORF">LtaPh_2511200</name>
</gene>
<dbReference type="InterPro" id="IPR056614">
    <property type="entry name" value="FAZ1_cons"/>
</dbReference>
<sequence>MPLSPASSIAFREEVPINQNQGDTRINDSIVSISLQEEPSELHQDGKMNDSIASISLQEESNGEPEELQYDVGSAVPIEGSHSDDIEIQMLDGTASKSERSLMYEVEESRTNVNRLTSAQQQEGVAAPRPSHPSDTATAALTSAIYLLNPPPSRLSKRAAMAAQTPRLRTSAPITPRTRSPSSIHRPPAEQRQATEQKQDAQVQSLVPGSESAPTPETTVDNSSMAGAEPTPAGAAPIPTPIVTSARIPDVIVTEHRRYFPGDKWDSVVAASFDVVKETVRSETAAAIGVKPQYVQVLNVETTAAGMTCDISVCHAPSRTASEVDEKLSSYPYETTITLPDILDGACAPSERTPASQVGKEEREAPAGVSKRAPKAKRNTKKAKKLNKGCSAGTPPKKFRQKPLPQLLVTPRVYHYRSPRPGAERCMENGSILYLESPREGTVGPSNPYPTSTATLQGGINGVSAVNGSRSSSAPTHRSVSIGNSVHIPPQRVERGIVSMALHKSSITRAAAASRQQQQPQQRAMAAPSDDASAPRYMNGVERTANTRSVSRRSRSRSPQQLALAPGTDSVSDAASEEKLERASAPMAARGSAAEDDYALMTQGVEEAADAEHLLQLKRKAVAEYDPTDDEDDPVPTSAPNPFV</sequence>
<name>A0A640KIZ7_LEITA</name>
<dbReference type="AlphaFoldDB" id="A0A640KIZ7"/>
<dbReference type="Pfam" id="PF23398">
    <property type="entry name" value="FAZ1_cons"/>
    <property type="match status" value="1"/>
</dbReference>
<feature type="compositionally biased region" description="Basic residues" evidence="1">
    <location>
        <begin position="372"/>
        <end position="387"/>
    </location>
</feature>
<evidence type="ECO:0000313" key="4">
    <source>
        <dbReference type="Proteomes" id="UP000419144"/>
    </source>
</evidence>
<evidence type="ECO:0000259" key="2">
    <source>
        <dbReference type="Pfam" id="PF23398"/>
    </source>
</evidence>
<dbReference type="OrthoDB" id="266968at2759"/>
<dbReference type="Proteomes" id="UP000419144">
    <property type="component" value="Unassembled WGS sequence"/>
</dbReference>
<organism evidence="3 4">
    <name type="scientific">Leishmania tarentolae</name>
    <name type="common">Sauroleishmania tarentolae</name>
    <dbReference type="NCBI Taxonomy" id="5689"/>
    <lineage>
        <taxon>Eukaryota</taxon>
        <taxon>Discoba</taxon>
        <taxon>Euglenozoa</taxon>
        <taxon>Kinetoplastea</taxon>
        <taxon>Metakinetoplastina</taxon>
        <taxon>Trypanosomatida</taxon>
        <taxon>Trypanosomatidae</taxon>
        <taxon>Leishmaniinae</taxon>
        <taxon>Leishmania</taxon>
        <taxon>lizard Leishmania</taxon>
    </lineage>
</organism>
<feature type="region of interest" description="Disordered" evidence="1">
    <location>
        <begin position="466"/>
        <end position="488"/>
    </location>
</feature>
<feature type="region of interest" description="Disordered" evidence="1">
    <location>
        <begin position="149"/>
        <end position="241"/>
    </location>
</feature>
<dbReference type="EMBL" id="BLBS01000034">
    <property type="protein sequence ID" value="GET89201.1"/>
    <property type="molecule type" value="Genomic_DNA"/>
</dbReference>
<evidence type="ECO:0000313" key="3">
    <source>
        <dbReference type="EMBL" id="GET89201.1"/>
    </source>
</evidence>
<feature type="region of interest" description="Disordered" evidence="1">
    <location>
        <begin position="508"/>
        <end position="593"/>
    </location>
</feature>
<feature type="compositionally biased region" description="Basic and acidic residues" evidence="1">
    <location>
        <begin position="187"/>
        <end position="199"/>
    </location>
</feature>